<keyword evidence="13" id="KW-1185">Reference proteome</keyword>
<keyword evidence="6 10" id="KW-0378">Hydrolase</keyword>
<dbReference type="UniPathway" id="UPA00074">
    <property type="reaction ID" value="UER00133"/>
</dbReference>
<evidence type="ECO:0000313" key="13">
    <source>
        <dbReference type="Proteomes" id="UP000031627"/>
    </source>
</evidence>
<dbReference type="Pfam" id="PF02142">
    <property type="entry name" value="MGS"/>
    <property type="match status" value="1"/>
</dbReference>
<keyword evidence="4 10" id="KW-0808">Transferase</keyword>
<dbReference type="FunFam" id="3.40.50.1380:FF:000001">
    <property type="entry name" value="Bifunctional purine biosynthesis protein PurH"/>
    <property type="match status" value="1"/>
</dbReference>
<dbReference type="SUPFAM" id="SSF52335">
    <property type="entry name" value="Methylglyoxal synthase-like"/>
    <property type="match status" value="1"/>
</dbReference>
<dbReference type="STRING" id="1410383.TGUWTKB_3680"/>
<evidence type="ECO:0000256" key="4">
    <source>
        <dbReference type="ARBA" id="ARBA00022679"/>
    </source>
</evidence>
<evidence type="ECO:0000256" key="3">
    <source>
        <dbReference type="ARBA" id="ARBA00007667"/>
    </source>
</evidence>
<evidence type="ECO:0000259" key="11">
    <source>
        <dbReference type="PROSITE" id="PS51855"/>
    </source>
</evidence>
<dbReference type="EC" id="2.1.2.3" evidence="10"/>
<comment type="catalytic activity">
    <reaction evidence="8 10">
        <text>(6R)-10-formyltetrahydrofolate + 5-amino-1-(5-phospho-beta-D-ribosyl)imidazole-4-carboxamide = 5-formamido-1-(5-phospho-D-ribosyl)imidazole-4-carboxamide + (6S)-5,6,7,8-tetrahydrofolate</text>
        <dbReference type="Rhea" id="RHEA:22192"/>
        <dbReference type="ChEBI" id="CHEBI:57453"/>
        <dbReference type="ChEBI" id="CHEBI:58467"/>
        <dbReference type="ChEBI" id="CHEBI:58475"/>
        <dbReference type="ChEBI" id="CHEBI:195366"/>
        <dbReference type="EC" id="2.1.2.3"/>
    </reaction>
</comment>
<evidence type="ECO:0000256" key="2">
    <source>
        <dbReference type="ARBA" id="ARBA00004954"/>
    </source>
</evidence>
<dbReference type="PANTHER" id="PTHR11692:SF0">
    <property type="entry name" value="BIFUNCTIONAL PURINE BIOSYNTHESIS PROTEIN ATIC"/>
    <property type="match status" value="1"/>
</dbReference>
<dbReference type="InterPro" id="IPR016193">
    <property type="entry name" value="Cytidine_deaminase-like"/>
</dbReference>
<dbReference type="RefSeq" id="WP_041063012.1">
    <property type="nucleotide sequence ID" value="NZ_AP014521.1"/>
</dbReference>
<comment type="pathway">
    <text evidence="2 10">Purine metabolism; IMP biosynthesis via de novo pathway; 5-formamido-1-(5-phospho-D-ribosyl)imidazole-4-carboxamide from 5-amino-1-(5-phospho-D-ribosyl)imidazole-4-carboxamide (10-formyl THF route): step 1/1.</text>
</comment>
<dbReference type="InterPro" id="IPR011607">
    <property type="entry name" value="MGS-like_dom"/>
</dbReference>
<proteinExistence type="inferred from homology"/>
<evidence type="ECO:0000256" key="6">
    <source>
        <dbReference type="ARBA" id="ARBA00022801"/>
    </source>
</evidence>
<dbReference type="SUPFAM" id="SSF53927">
    <property type="entry name" value="Cytidine deaminase-like"/>
    <property type="match status" value="1"/>
</dbReference>
<dbReference type="HAMAP" id="MF_00139">
    <property type="entry name" value="PurH"/>
    <property type="match status" value="1"/>
</dbReference>
<dbReference type="SMART" id="SM00851">
    <property type="entry name" value="MGS"/>
    <property type="match status" value="1"/>
</dbReference>
<dbReference type="Gene3D" id="3.40.50.1380">
    <property type="entry name" value="Methylglyoxal synthase-like domain"/>
    <property type="match status" value="1"/>
</dbReference>
<evidence type="ECO:0000256" key="7">
    <source>
        <dbReference type="ARBA" id="ARBA00023268"/>
    </source>
</evidence>
<evidence type="ECO:0000256" key="10">
    <source>
        <dbReference type="HAMAP-Rule" id="MF_00139"/>
    </source>
</evidence>
<evidence type="ECO:0000313" key="12">
    <source>
        <dbReference type="EMBL" id="BAP58600.1"/>
    </source>
</evidence>
<comment type="pathway">
    <text evidence="1 10">Purine metabolism; IMP biosynthesis via de novo pathway; IMP from 5-formamido-1-(5-phospho-D-ribosyl)imidazole-4-carboxamide: step 1/1.</text>
</comment>
<comment type="domain">
    <text evidence="10">The IMP cyclohydrolase activity resides in the N-terminal region.</text>
</comment>
<dbReference type="PANTHER" id="PTHR11692">
    <property type="entry name" value="BIFUNCTIONAL PURINE BIOSYNTHESIS PROTEIN PURH"/>
    <property type="match status" value="1"/>
</dbReference>
<feature type="domain" description="MGS-like" evidence="11">
    <location>
        <begin position="1"/>
        <end position="148"/>
    </location>
</feature>
<evidence type="ECO:0000256" key="5">
    <source>
        <dbReference type="ARBA" id="ARBA00022755"/>
    </source>
</evidence>
<dbReference type="OrthoDB" id="9802065at2"/>
<dbReference type="GO" id="GO:0004643">
    <property type="term" value="F:phosphoribosylaminoimidazolecarboxamide formyltransferase activity"/>
    <property type="evidence" value="ECO:0007669"/>
    <property type="project" value="UniProtKB-UniRule"/>
</dbReference>
<dbReference type="FunFam" id="3.40.140.20:FF:000001">
    <property type="entry name" value="Bifunctional purine biosynthesis protein PurH"/>
    <property type="match status" value="1"/>
</dbReference>
<dbReference type="GO" id="GO:0005829">
    <property type="term" value="C:cytosol"/>
    <property type="evidence" value="ECO:0007669"/>
    <property type="project" value="TreeGrafter"/>
</dbReference>
<dbReference type="KEGG" id="sbw:TGUWTKB_3680"/>
<dbReference type="FunFam" id="3.40.140.20:FF:000002">
    <property type="entry name" value="Bifunctional purine biosynthesis protein PurH"/>
    <property type="match status" value="1"/>
</dbReference>
<evidence type="ECO:0000256" key="1">
    <source>
        <dbReference type="ARBA" id="ARBA00004844"/>
    </source>
</evidence>
<evidence type="ECO:0000256" key="9">
    <source>
        <dbReference type="ARBA" id="ARBA00050687"/>
    </source>
</evidence>
<organism evidence="12 13">
    <name type="scientific">Candidatus Tachikawaea gelatinosa</name>
    <dbReference type="NCBI Taxonomy" id="1410383"/>
    <lineage>
        <taxon>Bacteria</taxon>
        <taxon>Pseudomonadati</taxon>
        <taxon>Pseudomonadota</taxon>
        <taxon>Gammaproteobacteria</taxon>
        <taxon>Enterobacterales</taxon>
        <taxon>Enterobacteriaceae</taxon>
        <taxon>Candidatus Tachikawaea</taxon>
    </lineage>
</organism>
<dbReference type="InterPro" id="IPR024051">
    <property type="entry name" value="AICAR_Tfase_dup_dom_sf"/>
</dbReference>
<keyword evidence="5 10" id="KW-0658">Purine biosynthesis</keyword>
<dbReference type="GO" id="GO:0006189">
    <property type="term" value="P:'de novo' IMP biosynthetic process"/>
    <property type="evidence" value="ECO:0007669"/>
    <property type="project" value="UniProtKB-UniRule"/>
</dbReference>
<keyword evidence="7 10" id="KW-0511">Multifunctional enzyme</keyword>
<name>A0A090ARY7_9ENTR</name>
<dbReference type="SMART" id="SM00798">
    <property type="entry name" value="AICARFT_IMPCHas"/>
    <property type="match status" value="1"/>
</dbReference>
<dbReference type="InterPro" id="IPR036914">
    <property type="entry name" value="MGS-like_dom_sf"/>
</dbReference>
<dbReference type="Pfam" id="PF01808">
    <property type="entry name" value="AICARFT_IMPCHas"/>
    <property type="match status" value="1"/>
</dbReference>
<comment type="catalytic activity">
    <reaction evidence="9 10">
        <text>IMP + H2O = 5-formamido-1-(5-phospho-D-ribosyl)imidazole-4-carboxamide</text>
        <dbReference type="Rhea" id="RHEA:18445"/>
        <dbReference type="ChEBI" id="CHEBI:15377"/>
        <dbReference type="ChEBI" id="CHEBI:58053"/>
        <dbReference type="ChEBI" id="CHEBI:58467"/>
        <dbReference type="EC" id="3.5.4.10"/>
    </reaction>
</comment>
<dbReference type="GO" id="GO:0003937">
    <property type="term" value="F:IMP cyclohydrolase activity"/>
    <property type="evidence" value="ECO:0007669"/>
    <property type="project" value="UniProtKB-UniRule"/>
</dbReference>
<dbReference type="PIRSF" id="PIRSF000414">
    <property type="entry name" value="AICARFT_IMPCHas"/>
    <property type="match status" value="1"/>
</dbReference>
<dbReference type="Proteomes" id="UP000031627">
    <property type="component" value="Chromosome"/>
</dbReference>
<dbReference type="EC" id="3.5.4.10" evidence="10"/>
<dbReference type="EMBL" id="AP014521">
    <property type="protein sequence ID" value="BAP58600.1"/>
    <property type="molecule type" value="Genomic_DNA"/>
</dbReference>
<reference evidence="12 13" key="2">
    <citation type="journal article" date="2014" name="Curr. Biol.">
        <title>Symbiont-Supplemented Maternal Investment Underpinning Host's Ecological Adaptation.</title>
        <authorList>
            <person name="Kaiwa N."/>
            <person name="Hosokawa T."/>
            <person name="Nikoh N."/>
            <person name="Tanahashi M."/>
            <person name="Moriyama M."/>
            <person name="Meng X.Y."/>
            <person name="Maeda T."/>
            <person name="Yamaguchi K."/>
            <person name="Shigenobu S."/>
            <person name="Ito M."/>
            <person name="Fukatsu T."/>
        </authorList>
    </citation>
    <scope>NUCLEOTIDE SEQUENCE [LARGE SCALE GENOMIC DNA]</scope>
    <source>
        <strain evidence="12 13">UwTKB</strain>
    </source>
</reference>
<dbReference type="HOGENOM" id="CLU_016316_5_2_6"/>
<gene>
    <name evidence="10 12" type="primary">purH</name>
    <name evidence="12" type="ORF">TGUWTKB_3680</name>
</gene>
<evidence type="ECO:0000256" key="8">
    <source>
        <dbReference type="ARBA" id="ARBA00050488"/>
    </source>
</evidence>
<sequence length="521" mass="59189">MKKILRIRNALISVFDKKNIFELSNFLFKKNINLMSTGGTFSYLKKKGLKVKEISKYIEFPEILNGKVKTLHPKIHAGILCRKGYDDHIIKKYSIIPIDMVIVNLYPFSQISKIKTSTLENIINNIDIGGVSLIRAAAKNYEHVLVVTNCNDYDKIMLEIDSNNFIKQDVCFEFAKKAFQCTANYDYNISNYLYSINNSKKFPQDFSLNFSKKQDLRYGENPHQKAALYIEKNYILPSIVTAKKVQGQKLSYNNISDVNVALECVKEFLEPTCVIVKHMNPCGVSTRKTILESYKNAYLADPVSAFGGVIAFNRELDKETAQCILKQQFVEVIIAPSLTKEAKQIIEIKNNIRLLVYGFWTDNNIAEAFDYKKVNGGILIQDIDNKKINFNDINIVTKKKPSDYEIENAFFSWKIVKFVKSNAIVCAKNLQTIGIGIGQTSRVFSIKIANLKAIDAGFNFDKSIMASDAFFPFRDSIDLAASFGITCIIQPGGSIRDNEIINAANEHNISMIFTHIRHFKH</sequence>
<protein>
    <recommendedName>
        <fullName evidence="10">Bifunctional purine biosynthesis protein PurH</fullName>
    </recommendedName>
    <domain>
        <recommendedName>
            <fullName evidence="10">Phosphoribosylaminoimidazolecarboxamide formyltransferase</fullName>
            <ecNumber evidence="10">2.1.2.3</ecNumber>
        </recommendedName>
        <alternativeName>
            <fullName evidence="10">AICAR transformylase</fullName>
        </alternativeName>
    </domain>
    <domain>
        <recommendedName>
            <fullName evidence="10">IMP cyclohydrolase</fullName>
            <ecNumber evidence="10">3.5.4.10</ecNumber>
        </recommendedName>
        <alternativeName>
            <fullName evidence="10">ATIC</fullName>
        </alternativeName>
        <alternativeName>
            <fullName evidence="10">IMP synthase</fullName>
        </alternativeName>
        <alternativeName>
            <fullName evidence="10">Inosinicase</fullName>
        </alternativeName>
    </domain>
</protein>
<dbReference type="InterPro" id="IPR002695">
    <property type="entry name" value="PurH-like"/>
</dbReference>
<dbReference type="AlphaFoldDB" id="A0A090ARY7"/>
<dbReference type="PROSITE" id="PS51855">
    <property type="entry name" value="MGS"/>
    <property type="match status" value="1"/>
</dbReference>
<accession>A0A090ARY7</accession>
<reference evidence="13" key="1">
    <citation type="submission" date="2013-11" db="EMBL/GenBank/DDBJ databases">
        <title>Symbiont-containing voluminous jelly as an extraordinary maternal gift for overwintering insect nymphs.</title>
        <authorList>
            <person name="Kaiwa N."/>
            <person name="Hosokawa T."/>
            <person name="Nikoh N."/>
            <person name="Meng X.Y."/>
            <person name="Tanahashi M."/>
            <person name="Moriyama M."/>
            <person name="Maeda T."/>
            <person name="Yamaguchi K."/>
            <person name="Shigenobu S."/>
            <person name="Ito M."/>
            <person name="Fukatsu T."/>
        </authorList>
    </citation>
    <scope>NUCLEOTIDE SEQUENCE [LARGE SCALE GENOMIC DNA]</scope>
    <source>
        <strain evidence="13">UwTKB</strain>
    </source>
</reference>
<comment type="similarity">
    <text evidence="3 10">Belongs to the PurH family.</text>
</comment>
<dbReference type="CDD" id="cd01421">
    <property type="entry name" value="IMPCH"/>
    <property type="match status" value="1"/>
</dbReference>
<dbReference type="NCBIfam" id="TIGR00355">
    <property type="entry name" value="purH"/>
    <property type="match status" value="1"/>
</dbReference>
<dbReference type="Gene3D" id="3.40.140.20">
    <property type="match status" value="2"/>
</dbReference>
<dbReference type="NCBIfam" id="NF002049">
    <property type="entry name" value="PRK00881.1"/>
    <property type="match status" value="1"/>
</dbReference>